<protein>
    <submittedName>
        <fullName evidence="1">Uncharacterized protein</fullName>
    </submittedName>
</protein>
<gene>
    <name evidence="1" type="ORF">AAFH96_06180</name>
</gene>
<sequence>MTDTTTNNDWCCIGRCDSTADDWDDKQCMHCECCCSCMGCLYGPPDGMLMFPDVATEVPA</sequence>
<dbReference type="Proteomes" id="UP001582793">
    <property type="component" value="Unassembled WGS sequence"/>
</dbReference>
<keyword evidence="2" id="KW-1185">Reference proteome</keyword>
<dbReference type="EMBL" id="JBCGDC010000011">
    <property type="protein sequence ID" value="MFB6392694.1"/>
    <property type="molecule type" value="Genomic_DNA"/>
</dbReference>
<evidence type="ECO:0000313" key="1">
    <source>
        <dbReference type="EMBL" id="MFB6392694.1"/>
    </source>
</evidence>
<evidence type="ECO:0000313" key="2">
    <source>
        <dbReference type="Proteomes" id="UP001582793"/>
    </source>
</evidence>
<name>A0ABV5CL32_9ACTN</name>
<reference evidence="1 2" key="1">
    <citation type="submission" date="2024-04" db="EMBL/GenBank/DDBJ databases">
        <title>Polymorphospora sp. isolated from Baiyangdian Lake in Xiong'an New Area.</title>
        <authorList>
            <person name="Zhang X."/>
            <person name="Liu J."/>
        </authorList>
    </citation>
    <scope>NUCLEOTIDE SEQUENCE [LARGE SCALE GENOMIC DNA]</scope>
    <source>
        <strain evidence="1 2">2-325</strain>
    </source>
</reference>
<proteinExistence type="predicted"/>
<accession>A0ABV5CL32</accession>
<organism evidence="1 2">
    <name type="scientific">Polymorphospora lycopeni</name>
    <dbReference type="NCBI Taxonomy" id="3140240"/>
    <lineage>
        <taxon>Bacteria</taxon>
        <taxon>Bacillati</taxon>
        <taxon>Actinomycetota</taxon>
        <taxon>Actinomycetes</taxon>
        <taxon>Micromonosporales</taxon>
        <taxon>Micromonosporaceae</taxon>
        <taxon>Polymorphospora</taxon>
    </lineage>
</organism>
<dbReference type="RefSeq" id="WP_375733411.1">
    <property type="nucleotide sequence ID" value="NZ_JBCGDC010000011.1"/>
</dbReference>
<comment type="caution">
    <text evidence="1">The sequence shown here is derived from an EMBL/GenBank/DDBJ whole genome shotgun (WGS) entry which is preliminary data.</text>
</comment>